<keyword evidence="3 6" id="KW-0812">Transmembrane</keyword>
<evidence type="ECO:0000259" key="7">
    <source>
        <dbReference type="Pfam" id="PF02544"/>
    </source>
</evidence>
<gene>
    <name evidence="8" type="ORF">KP79_PYT01020</name>
</gene>
<evidence type="ECO:0000256" key="6">
    <source>
        <dbReference type="SAM" id="Phobius"/>
    </source>
</evidence>
<keyword evidence="9" id="KW-1185">Reference proteome</keyword>
<reference evidence="8 9" key="1">
    <citation type="journal article" date="2017" name="Nat. Ecol. Evol.">
        <title>Scallop genome provides insights into evolution of bilaterian karyotype and development.</title>
        <authorList>
            <person name="Wang S."/>
            <person name="Zhang J."/>
            <person name="Jiao W."/>
            <person name="Li J."/>
            <person name="Xun X."/>
            <person name="Sun Y."/>
            <person name="Guo X."/>
            <person name="Huan P."/>
            <person name="Dong B."/>
            <person name="Zhang L."/>
            <person name="Hu X."/>
            <person name="Sun X."/>
            <person name="Wang J."/>
            <person name="Zhao C."/>
            <person name="Wang Y."/>
            <person name="Wang D."/>
            <person name="Huang X."/>
            <person name="Wang R."/>
            <person name="Lv J."/>
            <person name="Li Y."/>
            <person name="Zhang Z."/>
            <person name="Liu B."/>
            <person name="Lu W."/>
            <person name="Hui Y."/>
            <person name="Liang J."/>
            <person name="Zhou Z."/>
            <person name="Hou R."/>
            <person name="Li X."/>
            <person name="Liu Y."/>
            <person name="Li H."/>
            <person name="Ning X."/>
            <person name="Lin Y."/>
            <person name="Zhao L."/>
            <person name="Xing Q."/>
            <person name="Dou J."/>
            <person name="Li Y."/>
            <person name="Mao J."/>
            <person name="Guo H."/>
            <person name="Dou H."/>
            <person name="Li T."/>
            <person name="Mu C."/>
            <person name="Jiang W."/>
            <person name="Fu Q."/>
            <person name="Fu X."/>
            <person name="Miao Y."/>
            <person name="Liu J."/>
            <person name="Yu Q."/>
            <person name="Li R."/>
            <person name="Liao H."/>
            <person name="Li X."/>
            <person name="Kong Y."/>
            <person name="Jiang Z."/>
            <person name="Chourrout D."/>
            <person name="Li R."/>
            <person name="Bao Z."/>
        </authorList>
    </citation>
    <scope>NUCLEOTIDE SEQUENCE [LARGE SCALE GENOMIC DNA]</scope>
    <source>
        <strain evidence="8 9">PY_sf001</strain>
    </source>
</reference>
<dbReference type="PANTHER" id="PTHR10556">
    <property type="entry name" value="3-OXO-5-ALPHA-STEROID 4-DEHYDROGENASE"/>
    <property type="match status" value="1"/>
</dbReference>
<evidence type="ECO:0000256" key="2">
    <source>
        <dbReference type="ARBA" id="ARBA00007742"/>
    </source>
</evidence>
<evidence type="ECO:0000313" key="9">
    <source>
        <dbReference type="Proteomes" id="UP000242188"/>
    </source>
</evidence>
<dbReference type="FunFam" id="1.20.120.1630:FF:000014">
    <property type="entry name" value="Steroid 5-alpha reductase, putative"/>
    <property type="match status" value="1"/>
</dbReference>
<feature type="transmembrane region" description="Helical" evidence="6">
    <location>
        <begin position="160"/>
        <end position="177"/>
    </location>
</feature>
<comment type="subcellular location">
    <subcellularLocation>
        <location evidence="1">Membrane</location>
        <topology evidence="1">Multi-pass membrane protein</topology>
    </subcellularLocation>
</comment>
<proteinExistence type="inferred from homology"/>
<dbReference type="Gene3D" id="1.20.120.1630">
    <property type="match status" value="1"/>
</dbReference>
<name>A0A210QLV0_MIZYE</name>
<dbReference type="Pfam" id="PF02544">
    <property type="entry name" value="Steroid_dh"/>
    <property type="match status" value="1"/>
</dbReference>
<keyword evidence="5 6" id="KW-0472">Membrane</keyword>
<keyword evidence="4 6" id="KW-1133">Transmembrane helix</keyword>
<dbReference type="GO" id="GO:0006629">
    <property type="term" value="P:lipid metabolic process"/>
    <property type="evidence" value="ECO:0007669"/>
    <property type="project" value="InterPro"/>
</dbReference>
<comment type="caution">
    <text evidence="8">The sequence shown here is derived from an EMBL/GenBank/DDBJ whole genome shotgun (WGS) entry which is preliminary data.</text>
</comment>
<sequence>MSFQGIPWILYEEDSTRFWVHYGLVILGFVLAVVTAVVQWINPAPYGKHENKDLNWGPMIPQRLGHILSDATPGVLLFLLVFFLYGGVRRYTNYVFLAMFLCHYVQRGIIHPLIMNYRSAKVPIGITLGGFFPNCIYHFINADFVGSAVFNMDYFYDPRFIIGILLFLSGFIINRWADWKLKSLRNTKGCNGYYIPYGGLFELVTCPNYFGELVEWLGWAIATWSLPGLVWCLFSAATFVPRSQHNHKWYKQQFELYPRNRKALIPYIF</sequence>
<feature type="transmembrane region" description="Helical" evidence="6">
    <location>
        <begin position="20"/>
        <end position="43"/>
    </location>
</feature>
<dbReference type="OrthoDB" id="5788137at2759"/>
<organism evidence="8 9">
    <name type="scientific">Mizuhopecten yessoensis</name>
    <name type="common">Japanese scallop</name>
    <name type="synonym">Patinopecten yessoensis</name>
    <dbReference type="NCBI Taxonomy" id="6573"/>
    <lineage>
        <taxon>Eukaryota</taxon>
        <taxon>Metazoa</taxon>
        <taxon>Spiralia</taxon>
        <taxon>Lophotrochozoa</taxon>
        <taxon>Mollusca</taxon>
        <taxon>Bivalvia</taxon>
        <taxon>Autobranchia</taxon>
        <taxon>Pteriomorphia</taxon>
        <taxon>Pectinida</taxon>
        <taxon>Pectinoidea</taxon>
        <taxon>Pectinidae</taxon>
        <taxon>Mizuhopecten</taxon>
    </lineage>
</organism>
<evidence type="ECO:0000256" key="5">
    <source>
        <dbReference type="ARBA" id="ARBA00023136"/>
    </source>
</evidence>
<feature type="domain" description="3-oxo-5-alpha-steroid 4-dehydrogenase C-terminal" evidence="7">
    <location>
        <begin position="123"/>
        <end position="269"/>
    </location>
</feature>
<feature type="transmembrane region" description="Helical" evidence="6">
    <location>
        <begin position="189"/>
        <end position="210"/>
    </location>
</feature>
<evidence type="ECO:0000256" key="3">
    <source>
        <dbReference type="ARBA" id="ARBA00022692"/>
    </source>
</evidence>
<comment type="similarity">
    <text evidence="2">Belongs to the steroid 5-alpha reductase family.</text>
</comment>
<accession>A0A210QLV0</accession>
<dbReference type="PANTHER" id="PTHR10556:SF43">
    <property type="entry name" value="STEROID 5-ALPHA-REDUCTASE DET2"/>
    <property type="match status" value="1"/>
</dbReference>
<dbReference type="GO" id="GO:0016627">
    <property type="term" value="F:oxidoreductase activity, acting on the CH-CH group of donors"/>
    <property type="evidence" value="ECO:0007669"/>
    <property type="project" value="InterPro"/>
</dbReference>
<protein>
    <submittedName>
        <fullName evidence="8">Steroid 5-alpha-reductase DET2</fullName>
    </submittedName>
</protein>
<feature type="transmembrane region" description="Helical" evidence="6">
    <location>
        <begin position="122"/>
        <end position="140"/>
    </location>
</feature>
<dbReference type="PROSITE" id="PS50244">
    <property type="entry name" value="S5A_REDUCTASE"/>
    <property type="match status" value="1"/>
</dbReference>
<dbReference type="InterPro" id="IPR001104">
    <property type="entry name" value="3-oxo-5_a-steroid_4-DH_C"/>
</dbReference>
<dbReference type="GO" id="GO:0016020">
    <property type="term" value="C:membrane"/>
    <property type="evidence" value="ECO:0007669"/>
    <property type="project" value="UniProtKB-SubCell"/>
</dbReference>
<evidence type="ECO:0000256" key="1">
    <source>
        <dbReference type="ARBA" id="ARBA00004141"/>
    </source>
</evidence>
<dbReference type="Proteomes" id="UP000242188">
    <property type="component" value="Unassembled WGS sequence"/>
</dbReference>
<evidence type="ECO:0000256" key="4">
    <source>
        <dbReference type="ARBA" id="ARBA00022989"/>
    </source>
</evidence>
<dbReference type="AlphaFoldDB" id="A0A210QLV0"/>
<feature type="transmembrane region" description="Helical" evidence="6">
    <location>
        <begin position="216"/>
        <end position="240"/>
    </location>
</feature>
<evidence type="ECO:0000313" key="8">
    <source>
        <dbReference type="EMBL" id="OWF49671.1"/>
    </source>
</evidence>
<dbReference type="EMBL" id="NEDP02002998">
    <property type="protein sequence ID" value="OWF49671.1"/>
    <property type="molecule type" value="Genomic_DNA"/>
</dbReference>
<dbReference type="InterPro" id="IPR039357">
    <property type="entry name" value="SRD5A/TECR"/>
</dbReference>
<feature type="transmembrane region" description="Helical" evidence="6">
    <location>
        <begin position="64"/>
        <end position="85"/>
    </location>
</feature>